<accession>A0A1G6A7I9</accession>
<dbReference type="EMBL" id="FMXN01000001">
    <property type="protein sequence ID" value="SDB04375.1"/>
    <property type="molecule type" value="Genomic_DNA"/>
</dbReference>
<dbReference type="STRING" id="1159017.SAMN02927930_00179"/>
<dbReference type="Proteomes" id="UP000199626">
    <property type="component" value="Unassembled WGS sequence"/>
</dbReference>
<proteinExistence type="predicted"/>
<evidence type="ECO:0000313" key="1">
    <source>
        <dbReference type="EMBL" id="SDB04375.1"/>
    </source>
</evidence>
<dbReference type="AlphaFoldDB" id="A0A1G6A7I9"/>
<sequence>MTVIFTVAPDIELQRGVIEGVSMYMGTIPLVVEPVSETQWQAELWLGACSDPQMRWRATIPWVNPTAGTRGQYQFEFVTETN</sequence>
<name>A0A1G6A7I9_9GAMM</name>
<reference evidence="2" key="1">
    <citation type="submission" date="2016-10" db="EMBL/GenBank/DDBJ databases">
        <authorList>
            <person name="Varghese N."/>
            <person name="Submissions S."/>
        </authorList>
    </citation>
    <scope>NUCLEOTIDE SEQUENCE [LARGE SCALE GENOMIC DNA]</scope>
    <source>
        <strain evidence="2">CGMCC 1.10824</strain>
    </source>
</reference>
<evidence type="ECO:0000313" key="2">
    <source>
        <dbReference type="Proteomes" id="UP000199626"/>
    </source>
</evidence>
<gene>
    <name evidence="1" type="ORF">SAMN02927930_00179</name>
</gene>
<keyword evidence="2" id="KW-1185">Reference proteome</keyword>
<organism evidence="1 2">
    <name type="scientific">Pseudidiomarina indica</name>
    <dbReference type="NCBI Taxonomy" id="1159017"/>
    <lineage>
        <taxon>Bacteria</taxon>
        <taxon>Pseudomonadati</taxon>
        <taxon>Pseudomonadota</taxon>
        <taxon>Gammaproteobacteria</taxon>
        <taxon>Alteromonadales</taxon>
        <taxon>Idiomarinaceae</taxon>
        <taxon>Pseudidiomarina</taxon>
    </lineage>
</organism>
<protein>
    <submittedName>
        <fullName evidence="1">Uncharacterized protein</fullName>
    </submittedName>
</protein>